<dbReference type="PANTHER" id="PTHR28106">
    <property type="entry name" value="MITOCHONDRIAL ATPASE COMPLEX SUBUNIT ATP10"/>
    <property type="match status" value="1"/>
</dbReference>
<evidence type="ECO:0000256" key="1">
    <source>
        <dbReference type="SAM" id="MobiDB-lite"/>
    </source>
</evidence>
<dbReference type="Proteomes" id="UP001345827">
    <property type="component" value="Unassembled WGS sequence"/>
</dbReference>
<feature type="compositionally biased region" description="Pro residues" evidence="1">
    <location>
        <begin position="44"/>
        <end position="56"/>
    </location>
</feature>
<dbReference type="GO" id="GO:0033615">
    <property type="term" value="P:mitochondrial proton-transporting ATP synthase complex assembly"/>
    <property type="evidence" value="ECO:0007669"/>
    <property type="project" value="TreeGrafter"/>
</dbReference>
<dbReference type="EMBL" id="JAXLQG010000006">
    <property type="protein sequence ID" value="KAK5538995.1"/>
    <property type="molecule type" value="Genomic_DNA"/>
</dbReference>
<evidence type="ECO:0000313" key="3">
    <source>
        <dbReference type="Proteomes" id="UP001345827"/>
    </source>
</evidence>
<feature type="compositionally biased region" description="Low complexity" evidence="1">
    <location>
        <begin position="349"/>
        <end position="362"/>
    </location>
</feature>
<reference evidence="2 3" key="1">
    <citation type="submission" date="2023-06" db="EMBL/GenBank/DDBJ databases">
        <title>Black Yeasts Isolated from many extreme environments.</title>
        <authorList>
            <person name="Coleine C."/>
            <person name="Stajich J.E."/>
            <person name="Selbmann L."/>
        </authorList>
    </citation>
    <scope>NUCLEOTIDE SEQUENCE [LARGE SCALE GENOMIC DNA]</scope>
    <source>
        <strain evidence="2 3">CCFEE 5887</strain>
    </source>
</reference>
<keyword evidence="3" id="KW-1185">Reference proteome</keyword>
<dbReference type="InterPro" id="IPR007849">
    <property type="entry name" value="ATP10"/>
</dbReference>
<protein>
    <submittedName>
        <fullName evidence="2">Mitochondrial ATPase complex subunit atp10</fullName>
    </submittedName>
</protein>
<proteinExistence type="predicted"/>
<dbReference type="PANTHER" id="PTHR28106:SF1">
    <property type="entry name" value="MITOCHONDRIAL ATPASE COMPLEX SUBUNIT ATP10"/>
    <property type="match status" value="1"/>
</dbReference>
<name>A0AAV9QDT2_9PEZI</name>
<feature type="region of interest" description="Disordered" evidence="1">
    <location>
        <begin position="38"/>
        <end position="63"/>
    </location>
</feature>
<gene>
    <name evidence="2" type="primary">ATP10</name>
    <name evidence="2" type="ORF">LTR25_004539</name>
</gene>
<accession>A0AAV9QDT2</accession>
<feature type="region of interest" description="Disordered" evidence="1">
    <location>
        <begin position="348"/>
        <end position="392"/>
    </location>
</feature>
<evidence type="ECO:0000313" key="2">
    <source>
        <dbReference type="EMBL" id="KAK5538995.1"/>
    </source>
</evidence>
<dbReference type="Pfam" id="PF05176">
    <property type="entry name" value="ATP-synt_10"/>
    <property type="match status" value="1"/>
</dbReference>
<dbReference type="AlphaFoldDB" id="A0AAV9QDT2"/>
<organism evidence="2 3">
    <name type="scientific">Vermiconidia calcicola</name>
    <dbReference type="NCBI Taxonomy" id="1690605"/>
    <lineage>
        <taxon>Eukaryota</taxon>
        <taxon>Fungi</taxon>
        <taxon>Dikarya</taxon>
        <taxon>Ascomycota</taxon>
        <taxon>Pezizomycotina</taxon>
        <taxon>Dothideomycetes</taxon>
        <taxon>Dothideomycetidae</taxon>
        <taxon>Mycosphaerellales</taxon>
        <taxon>Extremaceae</taxon>
        <taxon>Vermiconidia</taxon>
    </lineage>
</organism>
<sequence>MKMGREDIYSLFISIAVRPHSRCLYQTPRLSQRCIRHASTSNSPVPPKQNPGPKKPSIPLHVGLDRNPDALSAISRIPIPRGERGEKFTPAVLSRPLGLEHPPLPGQNSPLDRRSLRERKDEFTSYSKALERRRVYLRSYFRPYFQEWRRTEHYKGKSFVSNERLFRRDKALYFPNIWGQTLAKEGDGPTGGRDITPTITGKISLIGMQSGQWAEEQVDTFFGSKHNPDLPQIIAASNGLVQRIDVNIQGDWIRAWLVKIFSGRLRKMISPDRWDKYFMIKLPRDIRRGLTDDVRDAMGLLNSQVGYVYLVDSSCKIRWAGSGHAWEGEVAGLNAAVQRLVQEEQKLQSSSASVSAPNAVASKPLSTKPKPNPKLQTKPSPKSDEIPAAIAA</sequence>
<dbReference type="GO" id="GO:0005743">
    <property type="term" value="C:mitochondrial inner membrane"/>
    <property type="evidence" value="ECO:0007669"/>
    <property type="project" value="TreeGrafter"/>
</dbReference>
<comment type="caution">
    <text evidence="2">The sequence shown here is derived from an EMBL/GenBank/DDBJ whole genome shotgun (WGS) entry which is preliminary data.</text>
</comment>